<gene>
    <name evidence="2" type="ORF">F2P81_001933</name>
</gene>
<feature type="region of interest" description="Disordered" evidence="1">
    <location>
        <begin position="272"/>
        <end position="291"/>
    </location>
</feature>
<dbReference type="AlphaFoldDB" id="A0A6A4TQA3"/>
<protein>
    <recommendedName>
        <fullName evidence="4">Oxidative stress-induced growth inhibitor 2</fullName>
    </recommendedName>
</protein>
<reference evidence="2 3" key="1">
    <citation type="submission" date="2019-06" db="EMBL/GenBank/DDBJ databases">
        <title>Draft genomes of female and male turbot (Scophthalmus maximus).</title>
        <authorList>
            <person name="Xu H."/>
            <person name="Xu X.-W."/>
            <person name="Shao C."/>
            <person name="Chen S."/>
        </authorList>
    </citation>
    <scope>NUCLEOTIDE SEQUENCE [LARGE SCALE GENOMIC DNA]</scope>
    <source>
        <strain evidence="2">Ysfricsl-2016a</strain>
        <tissue evidence="2">Blood</tissue>
    </source>
</reference>
<accession>A0A6A4TQA3</accession>
<dbReference type="PANTHER" id="PTHR15192">
    <property type="entry name" value="PROTEIN CBG05349"/>
    <property type="match status" value="1"/>
</dbReference>
<dbReference type="Gene3D" id="3.50.50.60">
    <property type="entry name" value="FAD/NAD(P)-binding domain"/>
    <property type="match status" value="1"/>
</dbReference>
<evidence type="ECO:0008006" key="4">
    <source>
        <dbReference type="Google" id="ProtNLM"/>
    </source>
</evidence>
<evidence type="ECO:0000313" key="2">
    <source>
        <dbReference type="EMBL" id="KAF0045404.1"/>
    </source>
</evidence>
<proteinExistence type="predicted"/>
<evidence type="ECO:0000313" key="3">
    <source>
        <dbReference type="Proteomes" id="UP000438429"/>
    </source>
</evidence>
<comment type="caution">
    <text evidence="2">The sequence shown here is derived from an EMBL/GenBank/DDBJ whole genome shotgun (WGS) entry which is preliminary data.</text>
</comment>
<dbReference type="GO" id="GO:0008083">
    <property type="term" value="F:growth factor activity"/>
    <property type="evidence" value="ECO:0007669"/>
    <property type="project" value="TreeGrafter"/>
</dbReference>
<dbReference type="SUPFAM" id="SSF51905">
    <property type="entry name" value="FAD/NAD(P)-binding domain"/>
    <property type="match status" value="1"/>
</dbReference>
<name>A0A6A4TQA3_SCOMX</name>
<dbReference type="GO" id="GO:0030308">
    <property type="term" value="P:negative regulation of cell growth"/>
    <property type="evidence" value="ECO:0007669"/>
    <property type="project" value="TreeGrafter"/>
</dbReference>
<dbReference type="Proteomes" id="UP000438429">
    <property type="component" value="Unassembled WGS sequence"/>
</dbReference>
<dbReference type="InterPro" id="IPR036188">
    <property type="entry name" value="FAD/NAD-bd_sf"/>
</dbReference>
<dbReference type="InterPro" id="IPR029731">
    <property type="entry name" value="OSGIN1/2"/>
</dbReference>
<dbReference type="EMBL" id="VEVO01000002">
    <property type="protein sequence ID" value="KAF0045404.1"/>
    <property type="molecule type" value="Genomic_DNA"/>
</dbReference>
<dbReference type="PANTHER" id="PTHR15192:SF4">
    <property type="entry name" value="OXIDATIVE STRESS-INDUCED GROWTH INHIBITOR 2"/>
    <property type="match status" value="1"/>
</dbReference>
<evidence type="ECO:0000256" key="1">
    <source>
        <dbReference type="SAM" id="MobiDB-lite"/>
    </source>
</evidence>
<organism evidence="2 3">
    <name type="scientific">Scophthalmus maximus</name>
    <name type="common">Turbot</name>
    <name type="synonym">Psetta maxima</name>
    <dbReference type="NCBI Taxonomy" id="52904"/>
    <lineage>
        <taxon>Eukaryota</taxon>
        <taxon>Metazoa</taxon>
        <taxon>Chordata</taxon>
        <taxon>Craniata</taxon>
        <taxon>Vertebrata</taxon>
        <taxon>Euteleostomi</taxon>
        <taxon>Actinopterygii</taxon>
        <taxon>Neopterygii</taxon>
        <taxon>Teleostei</taxon>
        <taxon>Neoteleostei</taxon>
        <taxon>Acanthomorphata</taxon>
        <taxon>Carangaria</taxon>
        <taxon>Pleuronectiformes</taxon>
        <taxon>Pleuronectoidei</taxon>
        <taxon>Scophthalmidae</taxon>
        <taxon>Scophthalmus</taxon>
    </lineage>
</organism>
<sequence length="619" mass="67660">MYQVCSVSTAPRSRTVGWILPPVSASAIYTVRDASVGRDDRTPLGQIDRDKSQRVPALAQAAAMPLLEETTQPQEHPPTIPVVIIGNGPSGICLSYLLSGYKPYLDSATVHPNPILYRKLQETKHLPITEQDLEYLSEGLEGRSRNPVAVLFDTLLHPNADYGYEFPPVLQWRRDKQQHIPHLVLGRATPGGAWHAMEGSMLTISLGIWMELPGVNYRDLTNAKCRDVTSDRATPEEISSYYRNYVKLKGLQKNFVDNTYVTSVQKLCRGHNGEGLENGHTNEGDVGVGDSRSEGFDGNGVECVNNGAGGVLWEVRGYQQVQNDTHVPFCLFAENVVLATGASDSPIRLGVEGEDLPFVFHSISDLGLAVGRRKLDMNSDPILIVGAGLSAADAVLCACNSNIRVLHVFRKSVDDSDLIFKQLPKTLYPEYHNVYNMMCSQTYTNVAPSSAPNRPQVVSIATSVCTKMCPKPQLAAGNMAGNASVGLFPDYTSFPEHCVVSFQSDMKCLLQGMNSLKAFKISMVLVLIGTNPNLFFLKGQGQYLGQDPTKPISCKQNPIDIHPFTFECTKEPCLFAMGPLVGDNFVRFLKGGALGIASCLLKRLKKNGKLISNGVNNLI</sequence>